<organism evidence="1 2">
    <name type="scientific">Ferruginibacter yonginensis</name>
    <dbReference type="NCBI Taxonomy" id="1310416"/>
    <lineage>
        <taxon>Bacteria</taxon>
        <taxon>Pseudomonadati</taxon>
        <taxon>Bacteroidota</taxon>
        <taxon>Chitinophagia</taxon>
        <taxon>Chitinophagales</taxon>
        <taxon>Chitinophagaceae</taxon>
        <taxon>Ferruginibacter</taxon>
    </lineage>
</organism>
<evidence type="ECO:0008006" key="3">
    <source>
        <dbReference type="Google" id="ProtNLM"/>
    </source>
</evidence>
<dbReference type="EMBL" id="JBHSCZ010000002">
    <property type="protein sequence ID" value="MFC4263074.1"/>
    <property type="molecule type" value="Genomic_DNA"/>
</dbReference>
<comment type="caution">
    <text evidence="1">The sequence shown here is derived from an EMBL/GenBank/DDBJ whole genome shotgun (WGS) entry which is preliminary data.</text>
</comment>
<sequence>MHSANLTTAPIKRLLVLLFVTFSYTIVAAQDNSPYSRYGLGDIVPAQNIASRGMGGISVAFIDSSGFLPYSQSINLTNPAALGGLNTTLFDIGGEINIRTLKSNNSPTKSTATNTIFNYLQLGFPITPKKMLAKGNTWNIAFGLKPVTRVNYKIAADTRLVGIDSVSTLFEGTGGLNQANFSTGIKIKNFSFGVTTGYSFGNKNTSTKRVFINDTVSYQQSNTEASARYNGFFLTVGAQYGIRLQNKNVLRLGATANLQQKLKGKADNFSETFVYDNDGNVVRVDSVKSVLNQSGTVVVPATYTGGFTYTTPHWIVGAEVSTSQWDNYSYFGAKDAVQNNTMFRAGAQYYPATITTPTSKYWSFVKYRAGFYYGNDYVNIGTNRPNLGVTFGAGLPLTSFQRLRFGDFVTLNTGVEIGQNGNKQNQSLREGIFRLNFGVSMTAAWFQKRKYE</sequence>
<reference evidence="2" key="1">
    <citation type="journal article" date="2019" name="Int. J. Syst. Evol. Microbiol.">
        <title>The Global Catalogue of Microorganisms (GCM) 10K type strain sequencing project: providing services to taxonomists for standard genome sequencing and annotation.</title>
        <authorList>
            <consortium name="The Broad Institute Genomics Platform"/>
            <consortium name="The Broad Institute Genome Sequencing Center for Infectious Disease"/>
            <person name="Wu L."/>
            <person name="Ma J."/>
        </authorList>
    </citation>
    <scope>NUCLEOTIDE SEQUENCE [LARGE SCALE GENOMIC DNA]</scope>
    <source>
        <strain evidence="2">CECT 8289</strain>
    </source>
</reference>
<protein>
    <recommendedName>
        <fullName evidence="3">Long-subunit fatty acid transport protein</fullName>
    </recommendedName>
</protein>
<accession>A0ABV8QVM3</accession>
<dbReference type="RefSeq" id="WP_379709159.1">
    <property type="nucleotide sequence ID" value="NZ_JBHSCZ010000002.1"/>
</dbReference>
<keyword evidence="2" id="KW-1185">Reference proteome</keyword>
<name>A0ABV8QVM3_9BACT</name>
<dbReference type="SUPFAM" id="SSF56935">
    <property type="entry name" value="Porins"/>
    <property type="match status" value="1"/>
</dbReference>
<evidence type="ECO:0000313" key="1">
    <source>
        <dbReference type="EMBL" id="MFC4263074.1"/>
    </source>
</evidence>
<evidence type="ECO:0000313" key="2">
    <source>
        <dbReference type="Proteomes" id="UP001595907"/>
    </source>
</evidence>
<proteinExistence type="predicted"/>
<gene>
    <name evidence="1" type="ORF">ACFOWM_09305</name>
</gene>
<dbReference type="Proteomes" id="UP001595907">
    <property type="component" value="Unassembled WGS sequence"/>
</dbReference>